<dbReference type="NCBIfam" id="TIGR00651">
    <property type="entry name" value="pta"/>
    <property type="match status" value="1"/>
</dbReference>
<comment type="similarity">
    <text evidence="4">In the N-terminal section; belongs to the CobB/CobQ family.</text>
</comment>
<dbReference type="InterPro" id="IPR027417">
    <property type="entry name" value="P-loop_NTPase"/>
</dbReference>
<keyword evidence="8" id="KW-0963">Cytoplasm</keyword>
<organism evidence="14 15">
    <name type="scientific">Oceanisphaera marina</name>
    <dbReference type="NCBI Taxonomy" id="2017550"/>
    <lineage>
        <taxon>Bacteria</taxon>
        <taxon>Pseudomonadati</taxon>
        <taxon>Pseudomonadota</taxon>
        <taxon>Gammaproteobacteria</taxon>
        <taxon>Aeromonadales</taxon>
        <taxon>Aeromonadaceae</taxon>
        <taxon>Oceanisphaera</taxon>
    </lineage>
</organism>
<evidence type="ECO:0000256" key="8">
    <source>
        <dbReference type="ARBA" id="ARBA00022490"/>
    </source>
</evidence>
<name>A0ABQ1ID70_9GAMM</name>
<dbReference type="InterPro" id="IPR016475">
    <property type="entry name" value="P-Actrans_bac"/>
</dbReference>
<dbReference type="InterPro" id="IPR042113">
    <property type="entry name" value="P_AcTrfase_dom1"/>
</dbReference>
<evidence type="ECO:0000313" key="14">
    <source>
        <dbReference type="EMBL" id="GGB34370.1"/>
    </source>
</evidence>
<dbReference type="NCBIfam" id="NF004167">
    <property type="entry name" value="PRK05632.1"/>
    <property type="match status" value="1"/>
</dbReference>
<dbReference type="InterPro" id="IPR042112">
    <property type="entry name" value="P_AcTrfase_dom2"/>
</dbReference>
<evidence type="ECO:0000256" key="1">
    <source>
        <dbReference type="ARBA" id="ARBA00004496"/>
    </source>
</evidence>
<dbReference type="SUPFAM" id="SSF75138">
    <property type="entry name" value="HprK N-terminal domain-like"/>
    <property type="match status" value="1"/>
</dbReference>
<dbReference type="NCBIfam" id="NF007233">
    <property type="entry name" value="PRK09653.1"/>
    <property type="match status" value="1"/>
</dbReference>
<keyword evidence="9" id="KW-0808">Transferase</keyword>
<dbReference type="Gene3D" id="3.40.1390.20">
    <property type="entry name" value="HprK N-terminal domain-like"/>
    <property type="match status" value="1"/>
</dbReference>
<evidence type="ECO:0000259" key="12">
    <source>
        <dbReference type="Pfam" id="PF01515"/>
    </source>
</evidence>
<feature type="domain" description="Phosphate acetyl/butaryl transferase" evidence="12">
    <location>
        <begin position="395"/>
        <end position="710"/>
    </location>
</feature>
<dbReference type="Pfam" id="PF07085">
    <property type="entry name" value="DRTGG"/>
    <property type="match status" value="1"/>
</dbReference>
<gene>
    <name evidence="14" type="ORF">GCM10011502_04250</name>
</gene>
<dbReference type="SUPFAM" id="SSF53659">
    <property type="entry name" value="Isocitrate/Isopropylmalate dehydrogenase-like"/>
    <property type="match status" value="1"/>
</dbReference>
<comment type="subcellular location">
    <subcellularLocation>
        <location evidence="1">Cytoplasm</location>
    </subcellularLocation>
</comment>
<evidence type="ECO:0000256" key="11">
    <source>
        <dbReference type="ARBA" id="ARBA00031108"/>
    </source>
</evidence>
<comment type="subunit">
    <text evidence="5">Homohexamer.</text>
</comment>
<evidence type="ECO:0000256" key="10">
    <source>
        <dbReference type="ARBA" id="ARBA00023315"/>
    </source>
</evidence>
<dbReference type="InterPro" id="IPR002505">
    <property type="entry name" value="PTA_PTB"/>
</dbReference>
<accession>A0ABQ1ID70</accession>
<evidence type="ECO:0000256" key="6">
    <source>
        <dbReference type="ARBA" id="ARBA00012707"/>
    </source>
</evidence>
<evidence type="ECO:0000256" key="7">
    <source>
        <dbReference type="ARBA" id="ARBA00021528"/>
    </source>
</evidence>
<dbReference type="Gene3D" id="3.40.50.10950">
    <property type="match status" value="1"/>
</dbReference>
<keyword evidence="15" id="KW-1185">Reference proteome</keyword>
<dbReference type="Gene3D" id="3.40.50.10750">
    <property type="entry name" value="Isocitrate/Isopropylmalate dehydrogenase-like"/>
    <property type="match status" value="1"/>
</dbReference>
<dbReference type="InterPro" id="IPR050500">
    <property type="entry name" value="Phos_Acetyltrans/Butyryltrans"/>
</dbReference>
<reference evidence="15" key="1">
    <citation type="journal article" date="2019" name="Int. J. Syst. Evol. Microbiol.">
        <title>The Global Catalogue of Microorganisms (GCM) 10K type strain sequencing project: providing services to taxonomists for standard genome sequencing and annotation.</title>
        <authorList>
            <consortium name="The Broad Institute Genomics Platform"/>
            <consortium name="The Broad Institute Genome Sequencing Center for Infectious Disease"/>
            <person name="Wu L."/>
            <person name="Ma J."/>
        </authorList>
    </citation>
    <scope>NUCLEOTIDE SEQUENCE [LARGE SCALE GENOMIC DNA]</scope>
    <source>
        <strain evidence="15">CGMCC 1.15923</strain>
    </source>
</reference>
<keyword evidence="10" id="KW-0012">Acyltransferase</keyword>
<dbReference type="Proteomes" id="UP000646152">
    <property type="component" value="Unassembled WGS sequence"/>
</dbReference>
<dbReference type="RefSeq" id="WP_188628438.1">
    <property type="nucleotide sequence ID" value="NZ_BMKE01000002.1"/>
</dbReference>
<evidence type="ECO:0000259" key="13">
    <source>
        <dbReference type="Pfam" id="PF07085"/>
    </source>
</evidence>
<evidence type="ECO:0000256" key="3">
    <source>
        <dbReference type="ARBA" id="ARBA00008756"/>
    </source>
</evidence>
<protein>
    <recommendedName>
        <fullName evidence="7">Phosphate acetyltransferase</fullName>
        <ecNumber evidence="6">2.3.1.8</ecNumber>
    </recommendedName>
    <alternativeName>
        <fullName evidence="11">Phosphotransacetylase</fullName>
    </alternativeName>
</protein>
<dbReference type="EC" id="2.3.1.8" evidence="6"/>
<dbReference type="InterPro" id="IPR010766">
    <property type="entry name" value="DRTGG"/>
</dbReference>
<dbReference type="CDD" id="cd03109">
    <property type="entry name" value="DTBS"/>
    <property type="match status" value="1"/>
</dbReference>
<dbReference type="Gene3D" id="3.40.50.300">
    <property type="entry name" value="P-loop containing nucleotide triphosphate hydrolases"/>
    <property type="match status" value="1"/>
</dbReference>
<dbReference type="PANTHER" id="PTHR43356">
    <property type="entry name" value="PHOSPHATE ACETYLTRANSFERASE"/>
    <property type="match status" value="1"/>
</dbReference>
<comment type="pathway">
    <text evidence="2">Metabolic intermediate biosynthesis; acetyl-CoA biosynthesis; acetyl-CoA from acetate: step 2/2.</text>
</comment>
<dbReference type="InterPro" id="IPR004614">
    <property type="entry name" value="P_AcTrfase"/>
</dbReference>
<comment type="similarity">
    <text evidence="3">In the C-terminal section; belongs to the phosphate acetyltransferase and butyryltransferase family.</text>
</comment>
<dbReference type="PANTHER" id="PTHR43356:SF3">
    <property type="entry name" value="PHOSPHATE ACETYLTRANSFERASE"/>
    <property type="match status" value="1"/>
</dbReference>
<sequence length="730" mass="79409">MARTIMLVPVSGGVGATSVSLGMVRAMERNGVNVSFFKPVSQPRHRSKIQDHSTAVIANGSNIEPPEPFALSYAETMISQGNLDVLLEEIVARVEKHVADSGAEVIVVEGLIPTDKQPFANRINYDVAKALDADMVFIAQPGNDTSQQLKERIELACSSFGGMINKRIVGCIINKVGAPMDEQGNTRPDLTEMFNPKNKNQQYSPNLEVLQVFGKTPLRILGCVPWNTQLVAPRAVDLARHLNATVLNEGKLNSRRLQSVTFCARALHNMVQHFRPGSLLVASGDRSDVIVAVCLAAMNGVKIGALLLNGSYHPEPQIMDLCQRATETGLPILMVDTNTWQTAVSLQHFNLEIPVDDAARIELVQDYMASHIDQHWIESLSAKSTRSRRLSPPAFRYQLTELARRAAKRIVLPEGEEPRTIKAAVICAERSIARPVLLGNREEIMRVAAQQGVVLDERVDIIEPEQVREHYVERLVELRKAKGITDIVAHEQLKDNVVLGTMMLERDEVDGLVSGAINTTANTIRPPLQIIKTAPGSSLVSSVFFMLLPDQVLVYGDCAINPDPTAEQLAEIAIQSAESALAFGIEPRVAMISYSTGSSGTGADVDKVREATRLAQEKRPDLIIDGPLQYDAAIMENVAKSKAPDSPVAGKATVFIFPDLNTGNTTYKAVQRSAQLVSIGPMLQGMRKPVNDLSRGALVDDIVYTIALTAIQASQMAAAKLSPPTDSSQP</sequence>
<dbReference type="Pfam" id="PF01515">
    <property type="entry name" value="PTA_PTB"/>
    <property type="match status" value="1"/>
</dbReference>
<dbReference type="SUPFAM" id="SSF52540">
    <property type="entry name" value="P-loop containing nucleoside triphosphate hydrolases"/>
    <property type="match status" value="1"/>
</dbReference>
<evidence type="ECO:0000256" key="5">
    <source>
        <dbReference type="ARBA" id="ARBA00011643"/>
    </source>
</evidence>
<evidence type="ECO:0000256" key="9">
    <source>
        <dbReference type="ARBA" id="ARBA00022679"/>
    </source>
</evidence>
<dbReference type="EMBL" id="BMKE01000002">
    <property type="protein sequence ID" value="GGB34370.1"/>
    <property type="molecule type" value="Genomic_DNA"/>
</dbReference>
<dbReference type="InterPro" id="IPR028979">
    <property type="entry name" value="Ser_kin/Pase_Hpr-like_N_sf"/>
</dbReference>
<proteinExistence type="inferred from homology"/>
<comment type="caution">
    <text evidence="14">The sequence shown here is derived from an EMBL/GenBank/DDBJ whole genome shotgun (WGS) entry which is preliminary data.</text>
</comment>
<evidence type="ECO:0000313" key="15">
    <source>
        <dbReference type="Proteomes" id="UP000646152"/>
    </source>
</evidence>
<evidence type="ECO:0000256" key="4">
    <source>
        <dbReference type="ARBA" id="ARBA00009786"/>
    </source>
</evidence>
<evidence type="ECO:0000256" key="2">
    <source>
        <dbReference type="ARBA" id="ARBA00004989"/>
    </source>
</evidence>
<dbReference type="PIRSF" id="PIRSF006107">
    <property type="entry name" value="PhpActrans_proteobac"/>
    <property type="match status" value="1"/>
</dbReference>
<dbReference type="Pfam" id="PF13500">
    <property type="entry name" value="AAA_26"/>
    <property type="match status" value="1"/>
</dbReference>
<feature type="domain" description="DRTGG" evidence="13">
    <location>
        <begin position="237"/>
        <end position="348"/>
    </location>
</feature>